<dbReference type="PANTHER" id="PTHR43475:SF1">
    <property type="entry name" value="METHYLTHIORIBOSE-1-PHOSPHATE ISOMERASE"/>
    <property type="match status" value="1"/>
</dbReference>
<organism evidence="3 4">
    <name type="scientific">candidate division LCP-89 bacterium B3_LCP</name>
    <dbReference type="NCBI Taxonomy" id="2012998"/>
    <lineage>
        <taxon>Bacteria</taxon>
        <taxon>Pseudomonadati</taxon>
        <taxon>Bacteria division LCP-89</taxon>
    </lineage>
</organism>
<comment type="function">
    <text evidence="2">Catalyzes the interconversion of methylthioribose-1-phosphate (MTR-1-P) into methylthioribulose-1-phosphate (MTRu-1-P).</text>
</comment>
<dbReference type="Gene3D" id="1.20.120.420">
    <property type="entry name" value="translation initiation factor eif-2b, domain 1"/>
    <property type="match status" value="1"/>
</dbReference>
<dbReference type="FunFam" id="3.40.50.10470:FF:000006">
    <property type="entry name" value="Methylthioribose-1-phosphate isomerase"/>
    <property type="match status" value="1"/>
</dbReference>
<dbReference type="InterPro" id="IPR037171">
    <property type="entry name" value="NagB/RpiA_transferase-like"/>
</dbReference>
<keyword evidence="1 2" id="KW-0413">Isomerase</keyword>
<accession>A0A532UY09</accession>
<keyword evidence="2" id="KW-0486">Methionine biosynthesis</keyword>
<dbReference type="GO" id="GO:0046523">
    <property type="term" value="F:S-methyl-5-thioribose-1-phosphate isomerase activity"/>
    <property type="evidence" value="ECO:0007669"/>
    <property type="project" value="UniProtKB-UniRule"/>
</dbReference>
<comment type="catalytic activity">
    <reaction evidence="2">
        <text>5-(methylsulfanyl)-alpha-D-ribose 1-phosphate = 5-(methylsulfanyl)-D-ribulose 1-phosphate</text>
        <dbReference type="Rhea" id="RHEA:19989"/>
        <dbReference type="ChEBI" id="CHEBI:58533"/>
        <dbReference type="ChEBI" id="CHEBI:58548"/>
        <dbReference type="EC" id="5.3.1.23"/>
    </reaction>
</comment>
<feature type="binding site" evidence="2">
    <location>
        <begin position="48"/>
        <end position="50"/>
    </location>
    <ligand>
        <name>substrate</name>
    </ligand>
</feature>
<keyword evidence="2" id="KW-0028">Amino-acid biosynthesis</keyword>
<name>A0A532UY09_UNCL8</name>
<evidence type="ECO:0000313" key="3">
    <source>
        <dbReference type="EMBL" id="TKJ39815.1"/>
    </source>
</evidence>
<dbReference type="Pfam" id="PF01008">
    <property type="entry name" value="IF-2B"/>
    <property type="match status" value="1"/>
</dbReference>
<feature type="site" description="Transition state stabilizer" evidence="2">
    <location>
        <position position="157"/>
    </location>
</feature>
<dbReference type="UniPathway" id="UPA00904">
    <property type="reaction ID" value="UER00874"/>
</dbReference>
<dbReference type="GO" id="GO:0019509">
    <property type="term" value="P:L-methionine salvage from methylthioadenosine"/>
    <property type="evidence" value="ECO:0007669"/>
    <property type="project" value="UniProtKB-UniRule"/>
</dbReference>
<comment type="similarity">
    <text evidence="2">Belongs to the EIF-2B alpha/beta/delta subunits family. MtnA subfamily.</text>
</comment>
<dbReference type="Gene3D" id="3.40.50.10470">
    <property type="entry name" value="Translation initiation factor eif-2b, domain 2"/>
    <property type="match status" value="1"/>
</dbReference>
<dbReference type="NCBIfam" id="NF004326">
    <property type="entry name" value="PRK05720.1"/>
    <property type="match status" value="1"/>
</dbReference>
<feature type="active site" description="Proton donor" evidence="2">
    <location>
        <position position="237"/>
    </location>
</feature>
<dbReference type="Proteomes" id="UP000319619">
    <property type="component" value="Unassembled WGS sequence"/>
</dbReference>
<dbReference type="NCBIfam" id="TIGR00524">
    <property type="entry name" value="eIF-2B_rel"/>
    <property type="match status" value="1"/>
</dbReference>
<dbReference type="AlphaFoldDB" id="A0A532UY09"/>
<dbReference type="HAMAP" id="MF_01678">
    <property type="entry name" value="Salvage_MtnA"/>
    <property type="match status" value="1"/>
</dbReference>
<feature type="binding site" evidence="2">
    <location>
        <position position="196"/>
    </location>
    <ligand>
        <name>substrate</name>
    </ligand>
</feature>
<evidence type="ECO:0000256" key="2">
    <source>
        <dbReference type="HAMAP-Rule" id="MF_01678"/>
    </source>
</evidence>
<dbReference type="EMBL" id="NJBN01000007">
    <property type="protein sequence ID" value="TKJ39815.1"/>
    <property type="molecule type" value="Genomic_DNA"/>
</dbReference>
<dbReference type="InterPro" id="IPR011559">
    <property type="entry name" value="Initiation_fac_2B_a/b/d"/>
</dbReference>
<gene>
    <name evidence="2 3" type="primary">mtnA</name>
    <name evidence="3" type="ORF">CEE37_11095</name>
</gene>
<dbReference type="EC" id="5.3.1.23" evidence="2"/>
<comment type="pathway">
    <text evidence="2">Amino-acid biosynthesis; L-methionine biosynthesis via salvage pathway; L-methionine from S-methyl-5-thio-alpha-D-ribose 1-phosphate: step 1/6.</text>
</comment>
<sequence length="343" mass="37107">MRLKTLEWLPDEKKVRLIEQTKLPGSIEYIETDDYLVMCDAIRRLAVRGAPALGCAGAYGVLIGALSLAEDGFDSFSKETRRIMDELRATRPTAVNLPWAIDRMESVLDQQNDTRAALDALTKEALAIHEEDDAMCRSIGENGATLLADEMSVLTHCNAGSLATGGMGTALAPVYVAHEQGKKIHVYADETRPLLQGARLTSWELQQNGIDVTLICDNMAAVVMRKGWVNAVIVGSDRIACNGDVANKIGTYTVALAAKEHNVPFYVAAPTSTVDPSLASGDLIPIEERASEEVAGFDGCRTAPDGIKTYNPAFDVTPNELVAAIITERGVHKPPYDFSFLRG</sequence>
<protein>
    <recommendedName>
        <fullName evidence="2">Methylthioribose-1-phosphate isomerase</fullName>
        <shortName evidence="2">M1Pi</shortName>
        <shortName evidence="2">MTR-1-P isomerase</shortName>
        <ecNumber evidence="2">5.3.1.23</ecNumber>
    </recommendedName>
    <alternativeName>
        <fullName evidence="2">S-methyl-5-thioribose-1-phosphate isomerase</fullName>
    </alternativeName>
</protein>
<feature type="binding site" evidence="2">
    <location>
        <position position="91"/>
    </location>
    <ligand>
        <name>substrate</name>
    </ligand>
</feature>
<dbReference type="NCBIfam" id="TIGR00512">
    <property type="entry name" value="salvage_mtnA"/>
    <property type="match status" value="1"/>
</dbReference>
<dbReference type="SUPFAM" id="SSF100950">
    <property type="entry name" value="NagB/RpiA/CoA transferase-like"/>
    <property type="match status" value="1"/>
</dbReference>
<dbReference type="InterPro" id="IPR042529">
    <property type="entry name" value="IF_2B-like_C"/>
</dbReference>
<dbReference type="InterPro" id="IPR000649">
    <property type="entry name" value="IF-2B-related"/>
</dbReference>
<evidence type="ECO:0000256" key="1">
    <source>
        <dbReference type="ARBA" id="ARBA00023235"/>
    </source>
</evidence>
<proteinExistence type="inferred from homology"/>
<dbReference type="FunFam" id="1.20.120.420:FF:000003">
    <property type="entry name" value="Methylthioribose-1-phosphate isomerase"/>
    <property type="match status" value="1"/>
</dbReference>
<dbReference type="InterPro" id="IPR027363">
    <property type="entry name" value="M1Pi_N"/>
</dbReference>
<comment type="caution">
    <text evidence="3">The sequence shown here is derived from an EMBL/GenBank/DDBJ whole genome shotgun (WGS) entry which is preliminary data.</text>
</comment>
<dbReference type="PANTHER" id="PTHR43475">
    <property type="entry name" value="METHYLTHIORIBOSE-1-PHOSPHATE ISOMERASE"/>
    <property type="match status" value="1"/>
</dbReference>
<evidence type="ECO:0000313" key="4">
    <source>
        <dbReference type="Proteomes" id="UP000319619"/>
    </source>
</evidence>
<feature type="binding site" evidence="2">
    <location>
        <begin position="247"/>
        <end position="248"/>
    </location>
    <ligand>
        <name>substrate</name>
    </ligand>
</feature>
<reference evidence="3 4" key="1">
    <citation type="submission" date="2017-06" db="EMBL/GenBank/DDBJ databases">
        <title>Novel microbial phyla capable of carbon fixation and sulfur reduction in deep-sea sediments.</title>
        <authorList>
            <person name="Huang J."/>
            <person name="Baker B."/>
            <person name="Wang Y."/>
        </authorList>
    </citation>
    <scope>NUCLEOTIDE SEQUENCE [LARGE SCALE GENOMIC DNA]</scope>
    <source>
        <strain evidence="3">B3_LCP</strain>
    </source>
</reference>
<dbReference type="InterPro" id="IPR005251">
    <property type="entry name" value="IF-M1Pi"/>
</dbReference>